<dbReference type="InterPro" id="IPR023620">
    <property type="entry name" value="SmpB"/>
</dbReference>
<comment type="caution">
    <text evidence="4">The sequence shown here is derived from an EMBL/GenBank/DDBJ whole genome shotgun (WGS) entry which is preliminary data.</text>
</comment>
<evidence type="ECO:0000313" key="4">
    <source>
        <dbReference type="EMBL" id="OGD23369.1"/>
    </source>
</evidence>
<name>A0A1F5AYD2_9BACT</name>
<dbReference type="Proteomes" id="UP000176639">
    <property type="component" value="Unassembled WGS sequence"/>
</dbReference>
<gene>
    <name evidence="3" type="primary">smpB</name>
    <name evidence="4" type="ORF">A2Z10_02200</name>
</gene>
<evidence type="ECO:0000256" key="1">
    <source>
        <dbReference type="ARBA" id="ARBA00022490"/>
    </source>
</evidence>
<keyword evidence="2 3" id="KW-0694">RNA-binding</keyword>
<dbReference type="InterPro" id="IPR020081">
    <property type="entry name" value="SsrA-bd_prot_CS"/>
</dbReference>
<evidence type="ECO:0000256" key="2">
    <source>
        <dbReference type="ARBA" id="ARBA00022884"/>
    </source>
</evidence>
<dbReference type="PROSITE" id="PS01317">
    <property type="entry name" value="SSRP"/>
    <property type="match status" value="1"/>
</dbReference>
<dbReference type="GO" id="GO:0005829">
    <property type="term" value="C:cytosol"/>
    <property type="evidence" value="ECO:0007669"/>
    <property type="project" value="TreeGrafter"/>
</dbReference>
<keyword evidence="1 3" id="KW-0963">Cytoplasm</keyword>
<dbReference type="HAMAP" id="MF_00023">
    <property type="entry name" value="SmpB"/>
    <property type="match status" value="1"/>
</dbReference>
<dbReference type="Gene3D" id="2.40.280.10">
    <property type="match status" value="1"/>
</dbReference>
<accession>A0A1F5AYD2</accession>
<dbReference type="NCBIfam" id="TIGR00086">
    <property type="entry name" value="smpB"/>
    <property type="match status" value="1"/>
</dbReference>
<dbReference type="GO" id="GO:0070929">
    <property type="term" value="P:trans-translation"/>
    <property type="evidence" value="ECO:0007669"/>
    <property type="project" value="UniProtKB-UniRule"/>
</dbReference>
<protein>
    <recommendedName>
        <fullName evidence="3">SsrA-binding protein</fullName>
    </recommendedName>
    <alternativeName>
        <fullName evidence="3">Small protein B</fullName>
    </alternativeName>
</protein>
<dbReference type="EMBL" id="MEYI01000043">
    <property type="protein sequence ID" value="OGD23369.1"/>
    <property type="molecule type" value="Genomic_DNA"/>
</dbReference>
<dbReference type="InterPro" id="IPR000037">
    <property type="entry name" value="SsrA-bd_prot"/>
</dbReference>
<proteinExistence type="inferred from homology"/>
<dbReference type="CDD" id="cd09294">
    <property type="entry name" value="SmpB"/>
    <property type="match status" value="1"/>
</dbReference>
<comment type="similarity">
    <text evidence="3">Belongs to the SmpB family.</text>
</comment>
<evidence type="ECO:0000256" key="3">
    <source>
        <dbReference type="HAMAP-Rule" id="MF_00023"/>
    </source>
</evidence>
<sequence length="147" mass="17133">MSTLVENKRTLFDYEILERYQAGIALLGFEVKAIRQKKVALQGSFVIIRGNEAFWINAPIAPYQVKNTPPGYEETRPRKLLLKAREIAELTGKTAQKGLTLIPISLYTDRRQIKLEFGLARSKKKFEKREGIKKKEFTREKQRFMKE</sequence>
<dbReference type="PANTHER" id="PTHR30308">
    <property type="entry name" value="TMRNA-BINDING COMPONENT OF TRANS-TRANSLATION TAGGING COMPLEX"/>
    <property type="match status" value="1"/>
</dbReference>
<comment type="function">
    <text evidence="3">Required for rescue of stalled ribosomes mediated by trans-translation. Binds to transfer-messenger RNA (tmRNA), required for stable association of tmRNA with ribosomes. tmRNA and SmpB together mimic tRNA shape, replacing the anticodon stem-loop with SmpB. tmRNA is encoded by the ssrA gene; the 2 termini fold to resemble tRNA(Ala) and it encodes a 'tag peptide', a short internal open reading frame. During trans-translation Ala-aminoacylated tmRNA acts like a tRNA, entering the A-site of stalled ribosomes, displacing the stalled mRNA. The ribosome then switches to translate the ORF on the tmRNA; the nascent peptide is terminated with the 'tag peptide' encoded by the tmRNA and targeted for degradation. The ribosome is freed to recommence translation, which seems to be the essential function of trans-translation.</text>
</comment>
<evidence type="ECO:0000313" key="5">
    <source>
        <dbReference type="Proteomes" id="UP000176639"/>
    </source>
</evidence>
<dbReference type="NCBIfam" id="NF003843">
    <property type="entry name" value="PRK05422.1"/>
    <property type="match status" value="1"/>
</dbReference>
<organism evidence="4 5">
    <name type="scientific">Candidatus Azambacteria bacterium RBG_16_47_10</name>
    <dbReference type="NCBI Taxonomy" id="1797292"/>
    <lineage>
        <taxon>Bacteria</taxon>
        <taxon>Candidatus Azamiibacteriota</taxon>
    </lineage>
</organism>
<dbReference type="GO" id="GO:0070930">
    <property type="term" value="P:trans-translation-dependent protein tagging"/>
    <property type="evidence" value="ECO:0007669"/>
    <property type="project" value="TreeGrafter"/>
</dbReference>
<dbReference type="SUPFAM" id="SSF74982">
    <property type="entry name" value="Small protein B (SmpB)"/>
    <property type="match status" value="1"/>
</dbReference>
<comment type="subcellular location">
    <subcellularLocation>
        <location evidence="3">Cytoplasm</location>
    </subcellularLocation>
    <text evidence="3">The tmRNA-SmpB complex associates with stalled 70S ribosomes.</text>
</comment>
<dbReference type="PANTHER" id="PTHR30308:SF2">
    <property type="entry name" value="SSRA-BINDING PROTEIN"/>
    <property type="match status" value="1"/>
</dbReference>
<dbReference type="Pfam" id="PF01668">
    <property type="entry name" value="SmpB"/>
    <property type="match status" value="1"/>
</dbReference>
<reference evidence="4 5" key="1">
    <citation type="journal article" date="2016" name="Nat. Commun.">
        <title>Thousands of microbial genomes shed light on interconnected biogeochemical processes in an aquifer system.</title>
        <authorList>
            <person name="Anantharaman K."/>
            <person name="Brown C.T."/>
            <person name="Hug L.A."/>
            <person name="Sharon I."/>
            <person name="Castelle C.J."/>
            <person name="Probst A.J."/>
            <person name="Thomas B.C."/>
            <person name="Singh A."/>
            <person name="Wilkins M.J."/>
            <person name="Karaoz U."/>
            <person name="Brodie E.L."/>
            <person name="Williams K.H."/>
            <person name="Hubbard S.S."/>
            <person name="Banfield J.F."/>
        </authorList>
    </citation>
    <scope>NUCLEOTIDE SEQUENCE [LARGE SCALE GENOMIC DNA]</scope>
</reference>
<dbReference type="AlphaFoldDB" id="A0A1F5AYD2"/>
<dbReference type="GO" id="GO:0003723">
    <property type="term" value="F:RNA binding"/>
    <property type="evidence" value="ECO:0007669"/>
    <property type="project" value="UniProtKB-UniRule"/>
</dbReference>